<dbReference type="EMBL" id="MFLY01000033">
    <property type="protein sequence ID" value="OGG72767.1"/>
    <property type="molecule type" value="Genomic_DNA"/>
</dbReference>
<keyword evidence="1" id="KW-0812">Transmembrane</keyword>
<dbReference type="AlphaFoldDB" id="A0A1F6EGL6"/>
<accession>A0A1F6EGL6</accession>
<comment type="caution">
    <text evidence="2">The sequence shown here is derived from an EMBL/GenBank/DDBJ whole genome shotgun (WGS) entry which is preliminary data.</text>
</comment>
<keyword evidence="1" id="KW-0472">Membrane</keyword>
<evidence type="ECO:0000313" key="2">
    <source>
        <dbReference type="EMBL" id="OGG72767.1"/>
    </source>
</evidence>
<protein>
    <submittedName>
        <fullName evidence="2">Uncharacterized protein</fullName>
    </submittedName>
</protein>
<evidence type="ECO:0000313" key="3">
    <source>
        <dbReference type="Proteomes" id="UP000177306"/>
    </source>
</evidence>
<feature type="transmembrane region" description="Helical" evidence="1">
    <location>
        <begin position="63"/>
        <end position="85"/>
    </location>
</feature>
<sequence>MAEEAKGKSAIDAAFESVAGGIETLISPHHDENYKKSLLGKVGELMNLEEWVDYVGEWGISRALFVTGLFIPLVIAAHILFPPFFVLVWGWLFLLLPVIGTVGFIIGFAAAWIWYVQSYYIFHRTNPVLLEVKMPAEVMKSPRAMEQVLTGFWIRAAETTFIDRTWHGGARPYFSLEIASFGGEIHFYIWTRKSFKNVAEASMYAQYPEVEIVEVEDYASRFQYDPKKYQGFGTDYIFVSNHIKEGDERLNAYSIRTYVDFELDKDPKEEFKVDPFAQVLETLSALNKDEQAWIQIVFRSHLVKYWAQLVEKEIEMIREKAAEQISLSENGEKKFGFPHPTEQQKEQMRSMARHLGKLPFEFCGRGIYIAPRGKMRSAEYTSVRWIFRPFANPNFMVMLRPRRGHNVWDYEWQDWHSIRWEKEMRRYFDRYRRRQVFHPPWQTPYNITSVETLATIWHPPSRTIQAPGLQRIPAAKAAPPPNLPV</sequence>
<proteinExistence type="predicted"/>
<organism evidence="2 3">
    <name type="scientific">Candidatus Kaiserbacteria bacterium RIFCSPLOWO2_01_FULL_53_17</name>
    <dbReference type="NCBI Taxonomy" id="1798511"/>
    <lineage>
        <taxon>Bacteria</taxon>
        <taxon>Candidatus Kaiseribacteriota</taxon>
    </lineage>
</organism>
<evidence type="ECO:0000256" key="1">
    <source>
        <dbReference type="SAM" id="Phobius"/>
    </source>
</evidence>
<keyword evidence="1" id="KW-1133">Transmembrane helix</keyword>
<reference evidence="2 3" key="1">
    <citation type="journal article" date="2016" name="Nat. Commun.">
        <title>Thousands of microbial genomes shed light on interconnected biogeochemical processes in an aquifer system.</title>
        <authorList>
            <person name="Anantharaman K."/>
            <person name="Brown C.T."/>
            <person name="Hug L.A."/>
            <person name="Sharon I."/>
            <person name="Castelle C.J."/>
            <person name="Probst A.J."/>
            <person name="Thomas B.C."/>
            <person name="Singh A."/>
            <person name="Wilkins M.J."/>
            <person name="Karaoz U."/>
            <person name="Brodie E.L."/>
            <person name="Williams K.H."/>
            <person name="Hubbard S.S."/>
            <person name="Banfield J.F."/>
        </authorList>
    </citation>
    <scope>NUCLEOTIDE SEQUENCE [LARGE SCALE GENOMIC DNA]</scope>
</reference>
<dbReference type="Proteomes" id="UP000177306">
    <property type="component" value="Unassembled WGS sequence"/>
</dbReference>
<name>A0A1F6EGL6_9BACT</name>
<feature type="transmembrane region" description="Helical" evidence="1">
    <location>
        <begin position="91"/>
        <end position="115"/>
    </location>
</feature>
<gene>
    <name evidence="2" type="ORF">A3A38_03095</name>
</gene>